<evidence type="ECO:0000313" key="3">
    <source>
        <dbReference type="Proteomes" id="UP000285405"/>
    </source>
</evidence>
<dbReference type="OrthoDB" id="9981319at2759"/>
<organism evidence="2 3">
    <name type="scientific">Golovinomyces cichoracearum</name>
    <dbReference type="NCBI Taxonomy" id="62708"/>
    <lineage>
        <taxon>Eukaryota</taxon>
        <taxon>Fungi</taxon>
        <taxon>Dikarya</taxon>
        <taxon>Ascomycota</taxon>
        <taxon>Pezizomycotina</taxon>
        <taxon>Leotiomycetes</taxon>
        <taxon>Erysiphales</taxon>
        <taxon>Erysiphaceae</taxon>
        <taxon>Golovinomyces</taxon>
    </lineage>
</organism>
<proteinExistence type="predicted"/>
<comment type="caution">
    <text evidence="2">The sequence shown here is derived from an EMBL/GenBank/DDBJ whole genome shotgun (WGS) entry which is preliminary data.</text>
</comment>
<dbReference type="Proteomes" id="UP000285405">
    <property type="component" value="Unassembled WGS sequence"/>
</dbReference>
<dbReference type="AlphaFoldDB" id="A0A420IZT8"/>
<dbReference type="Gene3D" id="3.30.429.10">
    <property type="entry name" value="Macrophage Migration Inhibitory Factor"/>
    <property type="match status" value="1"/>
</dbReference>
<dbReference type="EMBL" id="MCBR01004023">
    <property type="protein sequence ID" value="RKF80060.1"/>
    <property type="molecule type" value="Genomic_DNA"/>
</dbReference>
<feature type="region of interest" description="Disordered" evidence="1">
    <location>
        <begin position="203"/>
        <end position="223"/>
    </location>
</feature>
<gene>
    <name evidence="2" type="ORF">GcC1_040020</name>
</gene>
<name>A0A420IZT8_9PEZI</name>
<accession>A0A420IZT8</accession>
<evidence type="ECO:0000313" key="2">
    <source>
        <dbReference type="EMBL" id="RKF80060.1"/>
    </source>
</evidence>
<sequence length="236" mass="26426">MISTFYDIQHTLSLSGHQKHLLALGITKLHSTAFIASPLSIHVKFTCSDSCSPTNAADYFVGGKAVKACNRIFAYVERRGPDKESLWDSAFNTCERAEEGVVQRLAEGIERLWEFYVCCGKAMESKESRLHAIVIVPGIIAGGVLAKLGWNNEDFESNSSSYLKIAYGLRTIDLCNTRQRSSFTKANSTNGYSLETLNHRRSMVRGSTSSSMDDTGIRETHPLRRRLNRKAKFHRL</sequence>
<protein>
    <submittedName>
        <fullName evidence="2">Uncharacterized protein</fullName>
    </submittedName>
</protein>
<reference evidence="2 3" key="1">
    <citation type="journal article" date="2018" name="BMC Genomics">
        <title>Comparative genome analyses reveal sequence features reflecting distinct modes of host-adaptation between dicot and monocot powdery mildew.</title>
        <authorList>
            <person name="Wu Y."/>
            <person name="Ma X."/>
            <person name="Pan Z."/>
            <person name="Kale S.D."/>
            <person name="Song Y."/>
            <person name="King H."/>
            <person name="Zhang Q."/>
            <person name="Presley C."/>
            <person name="Deng X."/>
            <person name="Wei C.I."/>
            <person name="Xiao S."/>
        </authorList>
    </citation>
    <scope>NUCLEOTIDE SEQUENCE [LARGE SCALE GENOMIC DNA]</scope>
    <source>
        <strain evidence="2">UCSC1</strain>
    </source>
</reference>
<dbReference type="InterPro" id="IPR014347">
    <property type="entry name" value="Tautomerase/MIF_sf"/>
</dbReference>
<evidence type="ECO:0000256" key="1">
    <source>
        <dbReference type="SAM" id="MobiDB-lite"/>
    </source>
</evidence>